<dbReference type="PANTHER" id="PTHR31760:SF0">
    <property type="entry name" value="S-ADENOSYL-L-METHIONINE-DEPENDENT METHYLTRANSFERASES SUPERFAMILY PROTEIN"/>
    <property type="match status" value="1"/>
</dbReference>
<feature type="binding site" evidence="6">
    <location>
        <begin position="136"/>
        <end position="137"/>
    </location>
    <ligand>
        <name>S-adenosyl-L-methionine</name>
        <dbReference type="ChEBI" id="CHEBI:59789"/>
    </ligand>
</feature>
<dbReference type="Proteomes" id="UP000539075">
    <property type="component" value="Unassembled WGS sequence"/>
</dbReference>
<keyword evidence="5 6" id="KW-0949">S-adenosyl-L-methionine</keyword>
<accession>A0A7W8C1T1</accession>
<comment type="caution">
    <text evidence="7">The sequence shown here is derived from an EMBL/GenBank/DDBJ whole genome shotgun (WGS) entry which is preliminary data.</text>
</comment>
<dbReference type="Gene3D" id="3.40.50.150">
    <property type="entry name" value="Vaccinia Virus protein VP39"/>
    <property type="match status" value="1"/>
</dbReference>
<evidence type="ECO:0000256" key="5">
    <source>
        <dbReference type="ARBA" id="ARBA00022691"/>
    </source>
</evidence>
<protein>
    <recommendedName>
        <fullName evidence="6">Ribosomal RNA small subunit methyltransferase G</fullName>
        <ecNumber evidence="6">2.1.1.-</ecNumber>
    </recommendedName>
    <alternativeName>
        <fullName evidence="6">16S rRNA 7-methylguanosine methyltransferase</fullName>
        <shortName evidence="6">16S rRNA m7G methyltransferase</shortName>
    </alternativeName>
</protein>
<evidence type="ECO:0000313" key="7">
    <source>
        <dbReference type="EMBL" id="MBB5143278.1"/>
    </source>
</evidence>
<gene>
    <name evidence="6" type="primary">rsmG</name>
    <name evidence="7" type="ORF">HNQ38_001366</name>
</gene>
<dbReference type="InterPro" id="IPR029063">
    <property type="entry name" value="SAM-dependent_MTases_sf"/>
</dbReference>
<evidence type="ECO:0000256" key="2">
    <source>
        <dbReference type="ARBA" id="ARBA00022552"/>
    </source>
</evidence>
<keyword evidence="1 6" id="KW-0963">Cytoplasm</keyword>
<comment type="caution">
    <text evidence="6">Lacks conserved residue(s) required for the propagation of feature annotation.</text>
</comment>
<reference evidence="7 8" key="1">
    <citation type="submission" date="2020-08" db="EMBL/GenBank/DDBJ databases">
        <title>Genomic Encyclopedia of Type Strains, Phase IV (KMG-IV): sequencing the most valuable type-strain genomes for metagenomic binning, comparative biology and taxonomic classification.</title>
        <authorList>
            <person name="Goeker M."/>
        </authorList>
    </citation>
    <scope>NUCLEOTIDE SEQUENCE [LARGE SCALE GENOMIC DNA]</scope>
    <source>
        <strain evidence="7 8">DSM 11275</strain>
    </source>
</reference>
<dbReference type="SUPFAM" id="SSF53335">
    <property type="entry name" value="S-adenosyl-L-methionine-dependent methyltransferases"/>
    <property type="match status" value="1"/>
</dbReference>
<dbReference type="AlphaFoldDB" id="A0A7W8C1T1"/>
<keyword evidence="4 6" id="KW-0808">Transferase</keyword>
<comment type="subcellular location">
    <subcellularLocation>
        <location evidence="6">Cytoplasm</location>
    </subcellularLocation>
</comment>
<dbReference type="EMBL" id="JACHGO010000003">
    <property type="protein sequence ID" value="MBB5143278.1"/>
    <property type="molecule type" value="Genomic_DNA"/>
</dbReference>
<dbReference type="PANTHER" id="PTHR31760">
    <property type="entry name" value="S-ADENOSYL-L-METHIONINE-DEPENDENT METHYLTRANSFERASES SUPERFAMILY PROTEIN"/>
    <property type="match status" value="1"/>
</dbReference>
<keyword evidence="2 6" id="KW-0698">rRNA processing</keyword>
<name>A0A7W8C1T1_9BACT</name>
<feature type="binding site" evidence="6">
    <location>
        <position position="90"/>
    </location>
    <ligand>
        <name>S-adenosyl-L-methionine</name>
        <dbReference type="ChEBI" id="CHEBI:59789"/>
    </ligand>
</feature>
<evidence type="ECO:0000256" key="1">
    <source>
        <dbReference type="ARBA" id="ARBA00022490"/>
    </source>
</evidence>
<dbReference type="GO" id="GO:0070043">
    <property type="term" value="F:rRNA (guanine-N7-)-methyltransferase activity"/>
    <property type="evidence" value="ECO:0007669"/>
    <property type="project" value="UniProtKB-UniRule"/>
</dbReference>
<feature type="binding site" evidence="6">
    <location>
        <position position="85"/>
    </location>
    <ligand>
        <name>S-adenosyl-L-methionine</name>
        <dbReference type="ChEBI" id="CHEBI:59789"/>
    </ligand>
</feature>
<evidence type="ECO:0000313" key="8">
    <source>
        <dbReference type="Proteomes" id="UP000539075"/>
    </source>
</evidence>
<sequence length="232" mass="26076">MQRKVVDRKELARLAAATGADVPQEAIEPLGVYLEMLCQWNKAMNLVGPHSWQDILSRLVADSFHLASFLDSLPMPDAPLTWDLGAGAGLPGIPLRMLWRKGAYYMVEVREKRALFLSSVLSQTNLPSTHVFRGPVEHFFHGQYYPADCIVSRAFMPWRQLLDLTLPRLRRAGLLVILALEPAPEKLPAPWRLAGQHSYVVAGNARWFWALTPDMPESDLKKFSTGHHEDGA</sequence>
<comment type="similarity">
    <text evidence="6">Belongs to the methyltransferase superfamily. RNA methyltransferase RsmG family.</text>
</comment>
<dbReference type="HAMAP" id="MF_00074">
    <property type="entry name" value="16SrRNA_methyltr_G"/>
    <property type="match status" value="1"/>
</dbReference>
<dbReference type="EC" id="2.1.1.-" evidence="6"/>
<dbReference type="GO" id="GO:0005829">
    <property type="term" value="C:cytosol"/>
    <property type="evidence" value="ECO:0007669"/>
    <property type="project" value="TreeGrafter"/>
</dbReference>
<keyword evidence="3 6" id="KW-0489">Methyltransferase</keyword>
<keyword evidence="8" id="KW-1185">Reference proteome</keyword>
<proteinExistence type="inferred from homology"/>
<organism evidence="7 8">
    <name type="scientific">Desulfovibrio intestinalis</name>
    <dbReference type="NCBI Taxonomy" id="58621"/>
    <lineage>
        <taxon>Bacteria</taxon>
        <taxon>Pseudomonadati</taxon>
        <taxon>Thermodesulfobacteriota</taxon>
        <taxon>Desulfovibrionia</taxon>
        <taxon>Desulfovibrionales</taxon>
        <taxon>Desulfovibrionaceae</taxon>
        <taxon>Desulfovibrio</taxon>
    </lineage>
</organism>
<dbReference type="InterPro" id="IPR003682">
    <property type="entry name" value="rRNA_ssu_MeTfrase_G"/>
</dbReference>
<comment type="function">
    <text evidence="6">Specifically methylates the N7 position of a guanine in 16S rRNA.</text>
</comment>
<evidence type="ECO:0000256" key="4">
    <source>
        <dbReference type="ARBA" id="ARBA00022679"/>
    </source>
</evidence>
<dbReference type="Pfam" id="PF02527">
    <property type="entry name" value="GidB"/>
    <property type="match status" value="1"/>
</dbReference>
<feature type="binding site" evidence="6">
    <location>
        <position position="153"/>
    </location>
    <ligand>
        <name>S-adenosyl-L-methionine</name>
        <dbReference type="ChEBI" id="CHEBI:59789"/>
    </ligand>
</feature>
<dbReference type="RefSeq" id="WP_183718645.1">
    <property type="nucleotide sequence ID" value="NZ_JACHGO010000003.1"/>
</dbReference>
<evidence type="ECO:0000256" key="6">
    <source>
        <dbReference type="HAMAP-Rule" id="MF_00074"/>
    </source>
</evidence>
<evidence type="ECO:0000256" key="3">
    <source>
        <dbReference type="ARBA" id="ARBA00022603"/>
    </source>
</evidence>